<reference evidence="2 3" key="1">
    <citation type="submission" date="2020-04" db="EMBL/GenBank/DDBJ databases">
        <authorList>
            <person name="De Canck E."/>
        </authorList>
    </citation>
    <scope>NUCLEOTIDE SEQUENCE [LARGE SCALE GENOMIC DNA]</scope>
    <source>
        <strain evidence="2 3">LMG 29739</strain>
    </source>
</reference>
<dbReference type="Gene3D" id="3.20.20.70">
    <property type="entry name" value="Aldolase class I"/>
    <property type="match status" value="1"/>
</dbReference>
<name>A0A6J5DF72_9BURK</name>
<protein>
    <recommendedName>
        <fullName evidence="1">Glycoside-hydrolase family GH114 TIM-barrel domain-containing protein</fullName>
    </recommendedName>
</protein>
<dbReference type="PANTHER" id="PTHR35882">
    <property type="entry name" value="PELA"/>
    <property type="match status" value="1"/>
</dbReference>
<dbReference type="PANTHER" id="PTHR35882:SF2">
    <property type="entry name" value="PELA"/>
    <property type="match status" value="1"/>
</dbReference>
<dbReference type="AlphaFoldDB" id="A0A6J5DF72"/>
<proteinExistence type="predicted"/>
<dbReference type="Proteomes" id="UP000494329">
    <property type="component" value="Unassembled WGS sequence"/>
</dbReference>
<dbReference type="Pfam" id="PF03537">
    <property type="entry name" value="Glyco_hydro_114"/>
    <property type="match status" value="1"/>
</dbReference>
<sequence length="327" mass="35929">MTALANLFARLGPPWVQVSCMAAVLVLVSAVCARPVFAVACQRTAEKNGVGRVAWFYGEQVPVEQLSRFDTVVVEADSGFDPRTATSARDADGQRCTNWYAYVSVGEVTNDRDYFAAMPKQWLVGRNSTWASAVIDQGAPGWPRFFVEHVIAPLWARGYRGFFLDTLDSWQLIAKTDAARARQQAGLIAAIRALKARYPDAQLILNRGFEVLPEIHGDVAAVAFESLYGNWDQSNQRYDAVPADDREWLLAQAHTIRERYRLPVISIDYCAPDDARCRREIAAQICAAGIQPYVTDGALRTVGVGADAACRARLDEAAGASGARPDR</sequence>
<evidence type="ECO:0000313" key="2">
    <source>
        <dbReference type="EMBL" id="CAB3752858.1"/>
    </source>
</evidence>
<gene>
    <name evidence="2" type="ORF">LMG29739_01604</name>
</gene>
<organism evidence="2 3">
    <name type="scientific">Paraburkholderia solisilvae</name>
    <dbReference type="NCBI Taxonomy" id="624376"/>
    <lineage>
        <taxon>Bacteria</taxon>
        <taxon>Pseudomonadati</taxon>
        <taxon>Pseudomonadota</taxon>
        <taxon>Betaproteobacteria</taxon>
        <taxon>Burkholderiales</taxon>
        <taxon>Burkholderiaceae</taxon>
        <taxon>Paraburkholderia</taxon>
    </lineage>
</organism>
<dbReference type="EMBL" id="CADIKF010000009">
    <property type="protein sequence ID" value="CAB3752858.1"/>
    <property type="molecule type" value="Genomic_DNA"/>
</dbReference>
<keyword evidence="3" id="KW-1185">Reference proteome</keyword>
<dbReference type="InterPro" id="IPR013785">
    <property type="entry name" value="Aldolase_TIM"/>
</dbReference>
<dbReference type="SUPFAM" id="SSF51445">
    <property type="entry name" value="(Trans)glycosidases"/>
    <property type="match status" value="1"/>
</dbReference>
<dbReference type="InterPro" id="IPR004352">
    <property type="entry name" value="GH114_TIM-barrel"/>
</dbReference>
<accession>A0A6J5DF72</accession>
<dbReference type="InterPro" id="IPR017853">
    <property type="entry name" value="GH"/>
</dbReference>
<evidence type="ECO:0000313" key="3">
    <source>
        <dbReference type="Proteomes" id="UP000494329"/>
    </source>
</evidence>
<dbReference type="RefSeq" id="WP_246270146.1">
    <property type="nucleotide sequence ID" value="NZ_CADIKF010000009.1"/>
</dbReference>
<evidence type="ECO:0000259" key="1">
    <source>
        <dbReference type="Pfam" id="PF03537"/>
    </source>
</evidence>
<feature type="domain" description="Glycoside-hydrolase family GH114 TIM-barrel" evidence="1">
    <location>
        <begin position="71"/>
        <end position="299"/>
    </location>
</feature>